<dbReference type="InterPro" id="IPR009057">
    <property type="entry name" value="Homeodomain-like_sf"/>
</dbReference>
<dbReference type="Gene3D" id="4.10.1240.50">
    <property type="match status" value="1"/>
</dbReference>
<keyword evidence="5" id="KW-0804">Transcription</keyword>
<dbReference type="Gene3D" id="1.10.10.60">
    <property type="entry name" value="Homeodomain-like"/>
    <property type="match status" value="1"/>
</dbReference>
<dbReference type="CDD" id="cd11661">
    <property type="entry name" value="SANT_MTA3_like"/>
    <property type="match status" value="1"/>
</dbReference>
<evidence type="ECO:0000256" key="4">
    <source>
        <dbReference type="ARBA" id="ARBA00023015"/>
    </source>
</evidence>
<dbReference type="InterPro" id="IPR045787">
    <property type="entry name" value="MIER1/3_C"/>
</dbReference>
<keyword evidence="6" id="KW-0539">Nucleus</keyword>
<dbReference type="PANTHER" id="PTHR10865">
    <property type="entry name" value="METASTASIS-ASSOCIATED PROTEIN AND MESODERM INDUCTION EARLY RESPONSE PROTEIN"/>
    <property type="match status" value="1"/>
</dbReference>
<dbReference type="InterPro" id="IPR017884">
    <property type="entry name" value="SANT_dom"/>
</dbReference>
<dbReference type="eggNOG" id="KOG4329">
    <property type="taxonomic scope" value="Eukaryota"/>
</dbReference>
<organism evidence="10 11">
    <name type="scientific">Myotis davidii</name>
    <name type="common">David's myotis</name>
    <dbReference type="NCBI Taxonomy" id="225400"/>
    <lineage>
        <taxon>Eukaryota</taxon>
        <taxon>Metazoa</taxon>
        <taxon>Chordata</taxon>
        <taxon>Craniata</taxon>
        <taxon>Vertebrata</taxon>
        <taxon>Euteleostomi</taxon>
        <taxon>Mammalia</taxon>
        <taxon>Eutheria</taxon>
        <taxon>Laurasiatheria</taxon>
        <taxon>Chiroptera</taxon>
        <taxon>Yangochiroptera</taxon>
        <taxon>Vespertilionidae</taxon>
        <taxon>Myotis</taxon>
    </lineage>
</organism>
<proteinExistence type="predicted"/>
<dbReference type="PROSITE" id="PS51293">
    <property type="entry name" value="SANT"/>
    <property type="match status" value="1"/>
</dbReference>
<evidence type="ECO:0000256" key="3">
    <source>
        <dbReference type="ARBA" id="ARBA00022553"/>
    </source>
</evidence>
<feature type="domain" description="SANT" evidence="9">
    <location>
        <begin position="436"/>
        <end position="488"/>
    </location>
</feature>
<dbReference type="GO" id="GO:0003714">
    <property type="term" value="F:transcription corepressor activity"/>
    <property type="evidence" value="ECO:0007669"/>
    <property type="project" value="TreeGrafter"/>
</dbReference>
<dbReference type="InterPro" id="IPR040138">
    <property type="entry name" value="MIER/MTA"/>
</dbReference>
<comment type="subcellular location">
    <subcellularLocation>
        <location evidence="1">Nucleus</location>
    </subcellularLocation>
</comment>
<name>L5M227_MYODS</name>
<dbReference type="GO" id="GO:0000122">
    <property type="term" value="P:negative regulation of transcription by RNA polymerase II"/>
    <property type="evidence" value="ECO:0007669"/>
    <property type="project" value="TreeGrafter"/>
</dbReference>
<keyword evidence="11" id="KW-1185">Reference proteome</keyword>
<evidence type="ECO:0000256" key="7">
    <source>
        <dbReference type="SAM" id="MobiDB-lite"/>
    </source>
</evidence>
<dbReference type="Proteomes" id="UP000010556">
    <property type="component" value="Unassembled WGS sequence"/>
</dbReference>
<evidence type="ECO:0000256" key="1">
    <source>
        <dbReference type="ARBA" id="ARBA00004123"/>
    </source>
</evidence>
<feature type="compositionally biased region" description="Acidic residues" evidence="7">
    <location>
        <begin position="313"/>
        <end position="322"/>
    </location>
</feature>
<keyword evidence="3" id="KW-0597">Phosphoprotein</keyword>
<dbReference type="EMBL" id="KB105949">
    <property type="protein sequence ID" value="ELK31768.1"/>
    <property type="molecule type" value="Genomic_DNA"/>
</dbReference>
<dbReference type="PROSITE" id="PS51156">
    <property type="entry name" value="ELM2"/>
    <property type="match status" value="1"/>
</dbReference>
<evidence type="ECO:0000259" key="8">
    <source>
        <dbReference type="PROSITE" id="PS51156"/>
    </source>
</evidence>
<evidence type="ECO:0000256" key="2">
    <source>
        <dbReference type="ARBA" id="ARBA00022491"/>
    </source>
</evidence>
<dbReference type="Pfam" id="PF00249">
    <property type="entry name" value="Myb_DNA-binding"/>
    <property type="match status" value="1"/>
</dbReference>
<feature type="region of interest" description="Disordered" evidence="7">
    <location>
        <begin position="156"/>
        <end position="181"/>
    </location>
</feature>
<feature type="domain" description="ELM2" evidence="8">
    <location>
        <begin position="333"/>
        <end position="431"/>
    </location>
</feature>
<dbReference type="InterPro" id="IPR000949">
    <property type="entry name" value="ELM2_dom"/>
</dbReference>
<evidence type="ECO:0000256" key="6">
    <source>
        <dbReference type="ARBA" id="ARBA00023242"/>
    </source>
</evidence>
<dbReference type="SMART" id="SM01189">
    <property type="entry name" value="ELM2"/>
    <property type="match status" value="1"/>
</dbReference>
<sequence>MLPVWSQKSLGSRGCCTALTTWLRARPRLPRSHFVEQKEYKRFREGLRLRRVGREKTSVTPPPPQLANGTRHQSRAPGSGTSMFLFPGGHVLHRSDYFAIPSTAPETSEVCTHPHTLLHANRTLAVPMSHPSAQCTAQAETLALLGARSCSEATHTVSARSKHSTEQNGQIGSLSSEDHDFDPTAEMLVHDYDDERTLEEEEMMDEGKNFSSEIEDLEKEGSMPLEDLLAFYGYEPVLPAAVEPSAHSSPSELADELPDMTLDKEEIAKDLLSGDDEETQSSADDLTPSVTSHEASDFFPRPLRSNTTCDGDKESEIEDVETDSGNSPEDLRKEIMIGLQYQAEIPPYLGECDDDEQASEDGDQLLWRPGVVAESKVQEYLVEAAFRTGNEKAVDRVSAGALTRDNEQALYELLKCDHNIKEAVERYCRSGKASQEGMTAWTEEECRSFEHALMLFGKDFYLIQKNKVKTRTVAECVAFYYMWKKSERYDYFAQQTRFGKKRYNHHPGVTDYMDRLVDETEALGGTVSSPGVTAARPDPVPDPQLNILSSFTAGDLTALTGSAATPGAVSCVEEGFPPVGSMPRGPVTPVPVVTEELLALPSNGESDCFNLFETGFYPSELNPLTLCSEESERPAKRLKMGLAVPEPFMSEVSVNNLGVDFESHTHHIASAKMAVSVADFGSLSTSEANGFISAHALHQHAALHSE</sequence>
<dbReference type="SMART" id="SM00717">
    <property type="entry name" value="SANT"/>
    <property type="match status" value="1"/>
</dbReference>
<dbReference type="PANTHER" id="PTHR10865:SF22">
    <property type="entry name" value="MESODERM INDUCTION EARLY RESPONSE PROTEIN 3"/>
    <property type="match status" value="1"/>
</dbReference>
<evidence type="ECO:0000313" key="11">
    <source>
        <dbReference type="Proteomes" id="UP000010556"/>
    </source>
</evidence>
<reference evidence="11" key="1">
    <citation type="journal article" date="2013" name="Science">
        <title>Comparative analysis of bat genomes provides insight into the evolution of flight and immunity.</title>
        <authorList>
            <person name="Zhang G."/>
            <person name="Cowled C."/>
            <person name="Shi Z."/>
            <person name="Huang Z."/>
            <person name="Bishop-Lilly K.A."/>
            <person name="Fang X."/>
            <person name="Wynne J.W."/>
            <person name="Xiong Z."/>
            <person name="Baker M.L."/>
            <person name="Zhao W."/>
            <person name="Tachedjian M."/>
            <person name="Zhu Y."/>
            <person name="Zhou P."/>
            <person name="Jiang X."/>
            <person name="Ng J."/>
            <person name="Yang L."/>
            <person name="Wu L."/>
            <person name="Xiao J."/>
            <person name="Feng Y."/>
            <person name="Chen Y."/>
            <person name="Sun X."/>
            <person name="Zhang Y."/>
            <person name="Marsh G.A."/>
            <person name="Crameri G."/>
            <person name="Broder C.C."/>
            <person name="Frey K.G."/>
            <person name="Wang L.F."/>
            <person name="Wang J."/>
        </authorList>
    </citation>
    <scope>NUCLEOTIDE SEQUENCE [LARGE SCALE GENOMIC DNA]</scope>
</reference>
<feature type="compositionally biased region" description="Polar residues" evidence="7">
    <location>
        <begin position="280"/>
        <end position="293"/>
    </location>
</feature>
<feature type="region of interest" description="Disordered" evidence="7">
    <location>
        <begin position="272"/>
        <end position="329"/>
    </location>
</feature>
<keyword evidence="4" id="KW-0805">Transcription regulation</keyword>
<dbReference type="GO" id="GO:0005654">
    <property type="term" value="C:nucleoplasm"/>
    <property type="evidence" value="ECO:0007669"/>
    <property type="project" value="TreeGrafter"/>
</dbReference>
<dbReference type="GO" id="GO:0042826">
    <property type="term" value="F:histone deacetylase binding"/>
    <property type="evidence" value="ECO:0007669"/>
    <property type="project" value="TreeGrafter"/>
</dbReference>
<keyword evidence="2" id="KW-0678">Repressor</keyword>
<feature type="compositionally biased region" description="Polar residues" evidence="7">
    <location>
        <begin position="166"/>
        <end position="175"/>
    </location>
</feature>
<protein>
    <submittedName>
        <fullName evidence="10">Mesoderm induction early response protein 3</fullName>
    </submittedName>
</protein>
<dbReference type="Pfam" id="PF01448">
    <property type="entry name" value="ELM2"/>
    <property type="match status" value="1"/>
</dbReference>
<evidence type="ECO:0000259" key="9">
    <source>
        <dbReference type="PROSITE" id="PS51293"/>
    </source>
</evidence>
<dbReference type="FunFam" id="4.10.1240.50:FF:000005">
    <property type="entry name" value="Mesoderm induction early response protein 3"/>
    <property type="match status" value="1"/>
</dbReference>
<gene>
    <name evidence="10" type="ORF">MDA_GLEAN10023583</name>
</gene>
<evidence type="ECO:0000256" key="5">
    <source>
        <dbReference type="ARBA" id="ARBA00023163"/>
    </source>
</evidence>
<dbReference type="InterPro" id="IPR001005">
    <property type="entry name" value="SANT/Myb"/>
</dbReference>
<dbReference type="GO" id="GO:0032991">
    <property type="term" value="C:protein-containing complex"/>
    <property type="evidence" value="ECO:0007669"/>
    <property type="project" value="UniProtKB-ARBA"/>
</dbReference>
<feature type="region of interest" description="Disordered" evidence="7">
    <location>
        <begin position="53"/>
        <end position="83"/>
    </location>
</feature>
<dbReference type="SUPFAM" id="SSF46689">
    <property type="entry name" value="Homeodomain-like"/>
    <property type="match status" value="1"/>
</dbReference>
<dbReference type="FunFam" id="1.10.10.60:FF:000025">
    <property type="entry name" value="Mesoderm induction early response 1, transcriptional regulator"/>
    <property type="match status" value="1"/>
</dbReference>
<accession>L5M227</accession>
<dbReference type="Pfam" id="PF19426">
    <property type="entry name" value="MIER1_3_C"/>
    <property type="match status" value="1"/>
</dbReference>
<evidence type="ECO:0000313" key="10">
    <source>
        <dbReference type="EMBL" id="ELK31768.1"/>
    </source>
</evidence>
<dbReference type="AlphaFoldDB" id="L5M227"/>